<dbReference type="EMBL" id="JABEZW010000012">
    <property type="protein sequence ID" value="MBA0781832.1"/>
    <property type="molecule type" value="Genomic_DNA"/>
</dbReference>
<evidence type="ECO:0000313" key="3">
    <source>
        <dbReference type="Proteomes" id="UP000593568"/>
    </source>
</evidence>
<dbReference type="InterPro" id="IPR012337">
    <property type="entry name" value="RNaseH-like_sf"/>
</dbReference>
<gene>
    <name evidence="2" type="ORF">Gotri_002715</name>
</gene>
<dbReference type="CDD" id="cd06222">
    <property type="entry name" value="RNase_H_like"/>
    <property type="match status" value="1"/>
</dbReference>
<sequence length="299" mass="34167">IQLIKGIPPPNSSTGPDKISWCHTSAGVVSVKSAYKMLKEGDWNLKDEKWKSDWLRANLQNNSMVHEEGSSWACLFGLLIWRLWKNRNLFIFQGKSWSSREIVQVSLSWVNQLFSALSVDFKGNLKPPFEKESFEDPIFLNTDGALQLGSENAAAGGVVRDANGDWIFGYNRRLEKCSIFNAKLWGILEGLRLIQQRGHDEVIIQSDSFEVVKAILESTSTEANSALIRHMQSILFQEKRWLLRYISRDQNQVADCLAKQALIGTNNLQVFDAPHLMTRTLMELDKNKNIFFFRILLCN</sequence>
<dbReference type="InterPro" id="IPR002156">
    <property type="entry name" value="RNaseH_domain"/>
</dbReference>
<organism evidence="2 3">
    <name type="scientific">Gossypium trilobum</name>
    <dbReference type="NCBI Taxonomy" id="34281"/>
    <lineage>
        <taxon>Eukaryota</taxon>
        <taxon>Viridiplantae</taxon>
        <taxon>Streptophyta</taxon>
        <taxon>Embryophyta</taxon>
        <taxon>Tracheophyta</taxon>
        <taxon>Spermatophyta</taxon>
        <taxon>Magnoliopsida</taxon>
        <taxon>eudicotyledons</taxon>
        <taxon>Gunneridae</taxon>
        <taxon>Pentapetalae</taxon>
        <taxon>rosids</taxon>
        <taxon>malvids</taxon>
        <taxon>Malvales</taxon>
        <taxon>Malvaceae</taxon>
        <taxon>Malvoideae</taxon>
        <taxon>Gossypium</taxon>
    </lineage>
</organism>
<dbReference type="Gene3D" id="3.30.420.10">
    <property type="entry name" value="Ribonuclease H-like superfamily/Ribonuclease H"/>
    <property type="match status" value="1"/>
</dbReference>
<accession>A0A7J9F979</accession>
<proteinExistence type="predicted"/>
<dbReference type="PANTHER" id="PTHR47723:SF19">
    <property type="entry name" value="POLYNUCLEOTIDYL TRANSFERASE, RIBONUCLEASE H-LIKE SUPERFAMILY PROTEIN"/>
    <property type="match status" value="1"/>
</dbReference>
<dbReference type="InterPro" id="IPR044730">
    <property type="entry name" value="RNase_H-like_dom_plant"/>
</dbReference>
<dbReference type="GO" id="GO:0003676">
    <property type="term" value="F:nucleic acid binding"/>
    <property type="evidence" value="ECO:0007669"/>
    <property type="project" value="InterPro"/>
</dbReference>
<evidence type="ECO:0000313" key="2">
    <source>
        <dbReference type="EMBL" id="MBA0781832.1"/>
    </source>
</evidence>
<feature type="non-terminal residue" evidence="2">
    <location>
        <position position="1"/>
    </location>
</feature>
<comment type="caution">
    <text evidence="2">The sequence shown here is derived from an EMBL/GenBank/DDBJ whole genome shotgun (WGS) entry which is preliminary data.</text>
</comment>
<reference evidence="2 3" key="1">
    <citation type="journal article" date="2019" name="Genome Biol. Evol.">
        <title>Insights into the evolution of the New World diploid cottons (Gossypium, subgenus Houzingenia) based on genome sequencing.</title>
        <authorList>
            <person name="Grover C.E."/>
            <person name="Arick M.A. 2nd"/>
            <person name="Thrash A."/>
            <person name="Conover J.L."/>
            <person name="Sanders W.S."/>
            <person name="Peterson D.G."/>
            <person name="Frelichowski J.E."/>
            <person name="Scheffler J.A."/>
            <person name="Scheffler B.E."/>
            <person name="Wendel J.F."/>
        </authorList>
    </citation>
    <scope>NUCLEOTIDE SEQUENCE [LARGE SCALE GENOMIC DNA]</scope>
    <source>
        <strain evidence="2">8</strain>
        <tissue evidence="2">Leaf</tissue>
    </source>
</reference>
<dbReference type="InterPro" id="IPR053151">
    <property type="entry name" value="RNase_H-like"/>
</dbReference>
<protein>
    <recommendedName>
        <fullName evidence="1">RNase H type-1 domain-containing protein</fullName>
    </recommendedName>
</protein>
<keyword evidence="3" id="KW-1185">Reference proteome</keyword>
<feature type="domain" description="RNase H type-1" evidence="1">
    <location>
        <begin position="141"/>
        <end position="261"/>
    </location>
</feature>
<evidence type="ECO:0000259" key="1">
    <source>
        <dbReference type="Pfam" id="PF13456"/>
    </source>
</evidence>
<dbReference type="SUPFAM" id="SSF53098">
    <property type="entry name" value="Ribonuclease H-like"/>
    <property type="match status" value="1"/>
</dbReference>
<name>A0A7J9F979_9ROSI</name>
<dbReference type="AlphaFoldDB" id="A0A7J9F979"/>
<dbReference type="InterPro" id="IPR036397">
    <property type="entry name" value="RNaseH_sf"/>
</dbReference>
<dbReference type="PANTHER" id="PTHR47723">
    <property type="entry name" value="OS05G0353850 PROTEIN"/>
    <property type="match status" value="1"/>
</dbReference>
<dbReference type="Proteomes" id="UP000593568">
    <property type="component" value="Unassembled WGS sequence"/>
</dbReference>
<dbReference type="GO" id="GO:0004523">
    <property type="term" value="F:RNA-DNA hybrid ribonuclease activity"/>
    <property type="evidence" value="ECO:0007669"/>
    <property type="project" value="InterPro"/>
</dbReference>
<dbReference type="Pfam" id="PF13456">
    <property type="entry name" value="RVT_3"/>
    <property type="match status" value="1"/>
</dbReference>